<dbReference type="AlphaFoldDB" id="A0A3Y6YF05"/>
<dbReference type="Gene3D" id="3.10.450.230">
    <property type="entry name" value="VirB8 protein"/>
    <property type="match status" value="1"/>
</dbReference>
<protein>
    <submittedName>
        <fullName evidence="7">Type IV secretion system protein</fullName>
    </submittedName>
</protein>
<feature type="domain" description="Bacterial virulence protein VirB8" evidence="6">
    <location>
        <begin position="58"/>
        <end position="255"/>
    </location>
</feature>
<dbReference type="EMBL" id="AAKXPG010000031">
    <property type="protein sequence ID" value="ECW7871437.1"/>
    <property type="molecule type" value="Genomic_DNA"/>
</dbReference>
<gene>
    <name evidence="7" type="ORF">F3550_21430</name>
</gene>
<dbReference type="InterPro" id="IPR007430">
    <property type="entry name" value="VirB8"/>
</dbReference>
<evidence type="ECO:0000259" key="6">
    <source>
        <dbReference type="Pfam" id="PF04335"/>
    </source>
</evidence>
<sequence>MFKRKKKDVIEQSYNIEKYKDSFTPEEAKEISLAVRSYTYAAQFFEKHIAEEEKAKVKQYKRLCLFFGGLAFMSVTAVLLLTPLKTVVPYVIRVDNNSGYTDIVRTGADQSIAKTDDAYWSMTYILNRESYDFSNQDLRSKFVELTSYADVFTEYKNFQLSKKGYLEVLGDKQQIRVSIRNISEPVPSVDGKTKSIQIRFDKNVLDNVGQPVGSIPPTTWLATIVYDYNKPPKIKKDEWMNPRGFAVRSYQLNQEVGY</sequence>
<keyword evidence="3 5" id="KW-1133">Transmembrane helix</keyword>
<accession>A0A3Y6YF05</accession>
<evidence type="ECO:0000313" key="7">
    <source>
        <dbReference type="EMBL" id="ECW7871437.1"/>
    </source>
</evidence>
<name>A0A3Y6YF05_SALET</name>
<keyword evidence="4 5" id="KW-0472">Membrane</keyword>
<dbReference type="InterPro" id="IPR032710">
    <property type="entry name" value="NTF2-like_dom_sf"/>
</dbReference>
<dbReference type="GO" id="GO:0016020">
    <property type="term" value="C:membrane"/>
    <property type="evidence" value="ECO:0007669"/>
    <property type="project" value="UniProtKB-SubCell"/>
</dbReference>
<comment type="subcellular location">
    <subcellularLocation>
        <location evidence="1">Membrane</location>
        <topology evidence="1">Single-pass membrane protein</topology>
    </subcellularLocation>
</comment>
<keyword evidence="2 5" id="KW-0812">Transmembrane</keyword>
<evidence type="ECO:0000256" key="3">
    <source>
        <dbReference type="ARBA" id="ARBA00022989"/>
    </source>
</evidence>
<evidence type="ECO:0000256" key="2">
    <source>
        <dbReference type="ARBA" id="ARBA00022692"/>
    </source>
</evidence>
<dbReference type="SUPFAM" id="SSF54427">
    <property type="entry name" value="NTF2-like"/>
    <property type="match status" value="1"/>
</dbReference>
<evidence type="ECO:0000256" key="1">
    <source>
        <dbReference type="ARBA" id="ARBA00004167"/>
    </source>
</evidence>
<evidence type="ECO:0000256" key="4">
    <source>
        <dbReference type="ARBA" id="ARBA00023136"/>
    </source>
</evidence>
<evidence type="ECO:0000256" key="5">
    <source>
        <dbReference type="SAM" id="Phobius"/>
    </source>
</evidence>
<proteinExistence type="predicted"/>
<feature type="transmembrane region" description="Helical" evidence="5">
    <location>
        <begin position="63"/>
        <end position="84"/>
    </location>
</feature>
<dbReference type="Pfam" id="PF04335">
    <property type="entry name" value="VirB8"/>
    <property type="match status" value="1"/>
</dbReference>
<comment type="caution">
    <text evidence="7">The sequence shown here is derived from an EMBL/GenBank/DDBJ whole genome shotgun (WGS) entry which is preliminary data.</text>
</comment>
<dbReference type="CDD" id="cd16424">
    <property type="entry name" value="VirB8"/>
    <property type="match status" value="1"/>
</dbReference>
<organism evidence="7">
    <name type="scientific">Salmonella enterica I</name>
    <dbReference type="NCBI Taxonomy" id="59201"/>
    <lineage>
        <taxon>Bacteria</taxon>
        <taxon>Pseudomonadati</taxon>
        <taxon>Pseudomonadota</taxon>
        <taxon>Gammaproteobacteria</taxon>
        <taxon>Enterobacterales</taxon>
        <taxon>Enterobacteriaceae</taxon>
        <taxon>Salmonella</taxon>
    </lineage>
</organism>
<reference evidence="7" key="1">
    <citation type="submission" date="2019-09" db="EMBL/GenBank/DDBJ databases">
        <authorList>
            <person name="Ashton P.M."/>
            <person name="Dallman T."/>
            <person name="Nair S."/>
            <person name="De Pinna E."/>
            <person name="Peters T."/>
            <person name="Grant K."/>
        </authorList>
    </citation>
    <scope>NUCLEOTIDE SEQUENCE</scope>
    <source>
        <strain evidence="7">804450</strain>
    </source>
</reference>